<name>F2D8Z4_HORVV</name>
<sequence length="19" mass="2393">MLESMHYTTVIQFIFWCDK</sequence>
<dbReference type="EMBL" id="AK360356">
    <property type="protein sequence ID" value="BAJ91565.1"/>
    <property type="molecule type" value="mRNA"/>
</dbReference>
<organism evidence="1">
    <name type="scientific">Hordeum vulgare subsp. vulgare</name>
    <name type="common">Domesticated barley</name>
    <dbReference type="NCBI Taxonomy" id="112509"/>
    <lineage>
        <taxon>Eukaryota</taxon>
        <taxon>Viridiplantae</taxon>
        <taxon>Streptophyta</taxon>
        <taxon>Embryophyta</taxon>
        <taxon>Tracheophyta</taxon>
        <taxon>Spermatophyta</taxon>
        <taxon>Magnoliopsida</taxon>
        <taxon>Liliopsida</taxon>
        <taxon>Poales</taxon>
        <taxon>Poaceae</taxon>
        <taxon>BOP clade</taxon>
        <taxon>Pooideae</taxon>
        <taxon>Triticodae</taxon>
        <taxon>Triticeae</taxon>
        <taxon>Hordeinae</taxon>
        <taxon>Hordeum</taxon>
    </lineage>
</organism>
<evidence type="ECO:0000313" key="1">
    <source>
        <dbReference type="EMBL" id="BAJ91565.1"/>
    </source>
</evidence>
<proteinExistence type="evidence at transcript level"/>
<reference evidence="1" key="1">
    <citation type="journal article" date="2011" name="Plant Physiol.">
        <title>Comprehensive sequence analysis of 24,783 barley full-length cDNAs derived from 12 clone libraries.</title>
        <authorList>
            <person name="Matsumoto T."/>
            <person name="Tanaka T."/>
            <person name="Sakai H."/>
            <person name="Amano N."/>
            <person name="Kanamori H."/>
            <person name="Kurita K."/>
            <person name="Kikuta A."/>
            <person name="Kamiya K."/>
            <person name="Yamamoto M."/>
            <person name="Ikawa H."/>
            <person name="Fujii N."/>
            <person name="Hori K."/>
            <person name="Itoh T."/>
            <person name="Sato K."/>
        </authorList>
    </citation>
    <scope>NUCLEOTIDE SEQUENCE</scope>
</reference>
<dbReference type="AlphaFoldDB" id="F2D8Z4"/>
<protein>
    <submittedName>
        <fullName evidence="1">Predicted protein</fullName>
    </submittedName>
</protein>
<accession>F2D8Z4</accession>